<evidence type="ECO:0000313" key="2">
    <source>
        <dbReference type="EMBL" id="AQQ54019.1"/>
    </source>
</evidence>
<dbReference type="Gene3D" id="3.20.20.70">
    <property type="entry name" value="Aldolase class I"/>
    <property type="match status" value="1"/>
</dbReference>
<dbReference type="AlphaFoldDB" id="A0A1Q2L0Q8"/>
<accession>A0A1Q2L0Q8</accession>
<dbReference type="RefSeq" id="WP_077589912.1">
    <property type="nucleotide sequence ID" value="NZ_CP019640.1"/>
</dbReference>
<dbReference type="GO" id="GO:0045893">
    <property type="term" value="P:positive regulation of DNA-templated transcription"/>
    <property type="evidence" value="ECO:0007669"/>
    <property type="project" value="TreeGrafter"/>
</dbReference>
<dbReference type="PANTHER" id="PTHR35787">
    <property type="entry name" value="GLYCEROL UPTAKE OPERON ANTITERMINATOR REGULATORY PROTEIN"/>
    <property type="match status" value="1"/>
</dbReference>
<dbReference type="InterPro" id="IPR013785">
    <property type="entry name" value="Aldolase_TIM"/>
</dbReference>
<keyword evidence="1" id="KW-0804">Transcription</keyword>
<protein>
    <recommendedName>
        <fullName evidence="1">Glycerol uptake operon antiterminator regulatory protein</fullName>
    </recommendedName>
</protein>
<keyword evidence="1" id="KW-0319">Glycerol metabolism</keyword>
<gene>
    <name evidence="2" type="ORF">B0X71_13545</name>
</gene>
<dbReference type="Pfam" id="PF04309">
    <property type="entry name" value="G3P_antiterm"/>
    <property type="match status" value="1"/>
</dbReference>
<reference evidence="2 3" key="1">
    <citation type="submission" date="2017-02" db="EMBL/GenBank/DDBJ databases">
        <title>The complete genomic sequence of a novel cold adapted crude oil-degrading bacterium Planococcus qaidamina Y42.</title>
        <authorList>
            <person name="Yang R."/>
        </authorList>
    </citation>
    <scope>NUCLEOTIDE SEQUENCE [LARGE SCALE GENOMIC DNA]</scope>
    <source>
        <strain evidence="2 3">Y42</strain>
    </source>
</reference>
<dbReference type="GO" id="GO:0001072">
    <property type="term" value="F:transcription antitermination factor activity, RNA binding"/>
    <property type="evidence" value="ECO:0007669"/>
    <property type="project" value="TreeGrafter"/>
</dbReference>
<dbReference type="EMBL" id="CP019640">
    <property type="protein sequence ID" value="AQQ54019.1"/>
    <property type="molecule type" value="Genomic_DNA"/>
</dbReference>
<keyword evidence="1" id="KW-0694">RNA-binding</keyword>
<dbReference type="GO" id="GO:0006071">
    <property type="term" value="P:glycerol metabolic process"/>
    <property type="evidence" value="ECO:0007669"/>
    <property type="project" value="UniProtKB-UniRule"/>
</dbReference>
<sequence length="181" mass="19957">MDKLQGVLPAIRSMKGFDRLLASDYPYIIILEVHLGQLKPLVREIKKAGKKVLVHADLVQGLQTNEQGIEFLVRSIKPDGIVSTRANVIGMAKKNKVLAIQRLFILDSQALDHNLKIIRQAQPDYIEVLPGVIPSVIREIADQIEIPVIAGGLIRTEADIQRALEGGAIAISTSQSDLWEL</sequence>
<dbReference type="PANTHER" id="PTHR35787:SF1">
    <property type="entry name" value="GLYCEROL UPTAKE OPERON ANTITERMINATOR REGULATORY PROTEIN"/>
    <property type="match status" value="1"/>
</dbReference>
<proteinExistence type="predicted"/>
<name>A0A1Q2L0Q8_9BACL</name>
<dbReference type="InterPro" id="IPR006699">
    <property type="entry name" value="GlpP"/>
</dbReference>
<dbReference type="KEGG" id="pmar:B0X71_13545"/>
<comment type="function">
    <text evidence="1">Regulates expression of the glpD operon. In the presence of glycerol 3-phosphate (G3P) causes antitermination of transcription of glpD at the inverted repeat of the leader region to enhance its transcription. Binds and stabilizes glpD leader mRNA.</text>
</comment>
<organism evidence="2 3">
    <name type="scientific">Planococcus lenghuensis</name>
    <dbReference type="NCBI Taxonomy" id="2213202"/>
    <lineage>
        <taxon>Bacteria</taxon>
        <taxon>Bacillati</taxon>
        <taxon>Bacillota</taxon>
        <taxon>Bacilli</taxon>
        <taxon>Bacillales</taxon>
        <taxon>Caryophanaceae</taxon>
        <taxon>Planococcus</taxon>
    </lineage>
</organism>
<dbReference type="OrthoDB" id="9799580at2"/>
<evidence type="ECO:0000313" key="3">
    <source>
        <dbReference type="Proteomes" id="UP000188184"/>
    </source>
</evidence>
<keyword evidence="3" id="KW-1185">Reference proteome</keyword>
<dbReference type="SUPFAM" id="SSF110391">
    <property type="entry name" value="GlpP-like"/>
    <property type="match status" value="1"/>
</dbReference>
<keyword evidence="1" id="KW-0805">Transcription regulation</keyword>
<dbReference type="GO" id="GO:0003723">
    <property type="term" value="F:RNA binding"/>
    <property type="evidence" value="ECO:0007669"/>
    <property type="project" value="UniProtKB-KW"/>
</dbReference>
<evidence type="ECO:0000256" key="1">
    <source>
        <dbReference type="PIRNR" id="PIRNR016897"/>
    </source>
</evidence>
<dbReference type="Proteomes" id="UP000188184">
    <property type="component" value="Chromosome"/>
</dbReference>
<dbReference type="PIRSF" id="PIRSF016897">
    <property type="entry name" value="GlpP"/>
    <property type="match status" value="1"/>
</dbReference>